<dbReference type="InterPro" id="IPR038765">
    <property type="entry name" value="Papain-like_cys_pep_sf"/>
</dbReference>
<dbReference type="PhylomeDB" id="A0A060SZI5"/>
<dbReference type="SUPFAM" id="SSF52821">
    <property type="entry name" value="Rhodanese/Cell cycle control phosphatase"/>
    <property type="match status" value="1"/>
</dbReference>
<evidence type="ECO:0000256" key="3">
    <source>
        <dbReference type="ARBA" id="ARBA00022670"/>
    </source>
</evidence>
<dbReference type="GO" id="GO:0004843">
    <property type="term" value="F:cysteine-type deubiquitinase activity"/>
    <property type="evidence" value="ECO:0007669"/>
    <property type="project" value="UniProtKB-UniRule"/>
</dbReference>
<feature type="compositionally biased region" description="Pro residues" evidence="8">
    <location>
        <begin position="520"/>
        <end position="529"/>
    </location>
</feature>
<evidence type="ECO:0000256" key="6">
    <source>
        <dbReference type="ARBA" id="ARBA00022807"/>
    </source>
</evidence>
<evidence type="ECO:0000256" key="8">
    <source>
        <dbReference type="SAM" id="MobiDB-lite"/>
    </source>
</evidence>
<dbReference type="EC" id="3.4.19.12" evidence="7"/>
<proteinExistence type="inferred from homology"/>
<organism evidence="10">
    <name type="scientific">Blastobotrys adeninivorans</name>
    <name type="common">Yeast</name>
    <name type="synonym">Arxula adeninivorans</name>
    <dbReference type="NCBI Taxonomy" id="409370"/>
    <lineage>
        <taxon>Eukaryota</taxon>
        <taxon>Fungi</taxon>
        <taxon>Dikarya</taxon>
        <taxon>Ascomycota</taxon>
        <taxon>Saccharomycotina</taxon>
        <taxon>Dipodascomycetes</taxon>
        <taxon>Dipodascales</taxon>
        <taxon>Trichomonascaceae</taxon>
        <taxon>Blastobotrys</taxon>
    </lineage>
</organism>
<dbReference type="InterPro" id="IPR050185">
    <property type="entry name" value="Ub_carboxyl-term_hydrolase"/>
</dbReference>
<dbReference type="PROSITE" id="PS50235">
    <property type="entry name" value="USP_3"/>
    <property type="match status" value="1"/>
</dbReference>
<protein>
    <recommendedName>
        <fullName evidence="7">Ubiquitin carboxyl-terminal hydrolase</fullName>
        <ecNumber evidence="7">3.4.19.12</ecNumber>
    </recommendedName>
</protein>
<feature type="compositionally biased region" description="Low complexity" evidence="8">
    <location>
        <begin position="79"/>
        <end position="98"/>
    </location>
</feature>
<dbReference type="PROSITE" id="PS00973">
    <property type="entry name" value="USP_2"/>
    <property type="match status" value="1"/>
</dbReference>
<feature type="region of interest" description="Disordered" evidence="8">
    <location>
        <begin position="150"/>
        <end position="203"/>
    </location>
</feature>
<feature type="compositionally biased region" description="Polar residues" evidence="8">
    <location>
        <begin position="446"/>
        <end position="457"/>
    </location>
</feature>
<keyword evidence="4 7" id="KW-0833">Ubl conjugation pathway</keyword>
<sequence>MDFCRARSLLYDTIPNHEDYEKFASKGPKSPFYESYLTLKDLIEKETAIKQIEQYLDLRAKGTAASKSPQSKPKKIPRKPVASDLDSDSSSVSDINGDISHDKQNTNVHSIQIDENGHTKDVKEHVVADKDSSEPQDALAARFARLRTVPKGPRQVPQSLQPQRPSGQITKHIQNGHGGQDHVHNSHQNGHYDHHDSPEQPHYDSAYIESTHKKVKSLDIPVPQFPPPAPPVQSVPSAPAPAVVFPRATVINAETLCHYLKTIPEQVLILDVRDRTSFECGHIRSTNIVCVEPITLRSGMNDQDLEDTLILNPQTEQEAFASRGDYEVVVYYDQNSTEVARTGDQSILHCLTQAVYNNAFTVPLKRAPCLLVGGYDTWHEDMGEQWIVRTRTSPLPPPDPPTVPVQNGSVNGTRLPYPVYARDMNDYFSRTPGNAYDMRDSGPSHIRQQQSDAHRVNSTPALHSIPQQHHYRPEHAGSYQQRPAPVYSTKPSNPSPAYSPQNQPYASPQQQQQQQQTIRYPPPPQPATAPPAGRQMIPQQHHKAPPNPVLYAAADFTTGLQNLGNTCYMNCIIQCLAGTVPLAVIFADGSYRKFVNVNSKLGYKGVLVQRFAELVQTMLQGSIAYMGPIALKDLSGRLRDTFRGNEQQDCCEFLTFIMDGLHEELNANGDKKRLKELTADEERRREGMSVRVASTIEWERYLKSDFSPIVETFQGQYQSKLQCLTCGYTSTTYSAFSCLSLPIPLNYQNVSIKDCFDLFTATEVLDGEDAWHCAKCKAQRRSIKTLKISRLPHILILHLKRFHHYRTSAGKLETFVTYPVNGLNLTDYWPQYTGDDQKRLEKMPLRGQYSPFVYDLYGVANHFGTLKGGHYTSFVRKASKGWCYFDDVRVTFNVNPQNVVNKNAYVLFYQRRS</sequence>
<feature type="compositionally biased region" description="Polar residues" evidence="8">
    <location>
        <begin position="489"/>
        <end position="498"/>
    </location>
</feature>
<dbReference type="GO" id="GO:0016579">
    <property type="term" value="P:protein deubiquitination"/>
    <property type="evidence" value="ECO:0007669"/>
    <property type="project" value="InterPro"/>
</dbReference>
<feature type="region of interest" description="Disordered" evidence="8">
    <location>
        <begin position="431"/>
        <end position="457"/>
    </location>
</feature>
<dbReference type="GO" id="GO:0006508">
    <property type="term" value="P:proteolysis"/>
    <property type="evidence" value="ECO:0007669"/>
    <property type="project" value="UniProtKB-KW"/>
</dbReference>
<dbReference type="CDD" id="cd02674">
    <property type="entry name" value="Peptidase_C19R"/>
    <property type="match status" value="1"/>
</dbReference>
<reference evidence="10" key="2">
    <citation type="submission" date="2014-06" db="EMBL/GenBank/DDBJ databases">
        <title>The complete genome of Blastobotrys (Arxula) adeninivorans LS3 - a yeast of biotechnological interest.</title>
        <authorList>
            <person name="Kunze G."/>
            <person name="Gaillardin C."/>
            <person name="Czernicka M."/>
            <person name="Durrens P."/>
            <person name="Martin T."/>
            <person name="Boer E."/>
            <person name="Gabaldon T."/>
            <person name="Cruz J."/>
            <person name="Talla E."/>
            <person name="Marck C."/>
            <person name="Goffeau A."/>
            <person name="Barbe V."/>
            <person name="Baret P."/>
            <person name="Baronian K."/>
            <person name="Beier S."/>
            <person name="Bleykasten C."/>
            <person name="Bode R."/>
            <person name="Casaregola S."/>
            <person name="Despons L."/>
            <person name="Fairhead C."/>
            <person name="Giersberg M."/>
            <person name="Gierski P."/>
            <person name="Hahnel U."/>
            <person name="Hartmann A."/>
            <person name="Jankowska D."/>
            <person name="Jubin C."/>
            <person name="Jung P."/>
            <person name="Lafontaine I."/>
            <person name="Leh-Louis V."/>
            <person name="Lemaire M."/>
            <person name="Marcet-Houben M."/>
            <person name="Mascher M."/>
            <person name="Morel G."/>
            <person name="Richard G.-F."/>
            <person name="Riechen J."/>
            <person name="Sacerdot C."/>
            <person name="Sarkar A."/>
            <person name="Savel G."/>
            <person name="Schacherer J."/>
            <person name="Sherman D."/>
            <person name="Straub M.-L."/>
            <person name="Stein N."/>
            <person name="Thierry A."/>
            <person name="Trautwein-Schult A."/>
            <person name="Westhof E."/>
            <person name="Worch S."/>
            <person name="Dujon B."/>
            <person name="Souciet J.-L."/>
            <person name="Wincker P."/>
            <person name="Scholz U."/>
            <person name="Neuveglise N."/>
        </authorList>
    </citation>
    <scope>NUCLEOTIDE SEQUENCE</scope>
    <source>
        <strain evidence="10">LS3</strain>
    </source>
</reference>
<evidence type="ECO:0000313" key="10">
    <source>
        <dbReference type="EMBL" id="CDP34118.1"/>
    </source>
</evidence>
<dbReference type="InterPro" id="IPR036873">
    <property type="entry name" value="Rhodanese-like_dom_sf"/>
</dbReference>
<evidence type="ECO:0000256" key="1">
    <source>
        <dbReference type="ARBA" id="ARBA00000707"/>
    </source>
</evidence>
<reference evidence="10" key="1">
    <citation type="submission" date="2014-02" db="EMBL/GenBank/DDBJ databases">
        <authorList>
            <person name="Genoscope - CEA"/>
        </authorList>
    </citation>
    <scope>NUCLEOTIDE SEQUENCE</scope>
    <source>
        <strain evidence="10">LS3</strain>
    </source>
</reference>
<dbReference type="InterPro" id="IPR001394">
    <property type="entry name" value="Peptidase_C19_UCH"/>
</dbReference>
<keyword evidence="6 7" id="KW-0788">Thiol protease</keyword>
<feature type="compositionally biased region" description="Basic and acidic residues" evidence="8">
    <location>
        <begin position="179"/>
        <end position="202"/>
    </location>
</feature>
<dbReference type="Gene3D" id="3.90.70.10">
    <property type="entry name" value="Cysteine proteinases"/>
    <property type="match status" value="1"/>
</dbReference>
<feature type="compositionally biased region" description="Polar residues" evidence="8">
    <location>
        <begin position="156"/>
        <end position="173"/>
    </location>
</feature>
<keyword evidence="3 7" id="KW-0645">Protease</keyword>
<dbReference type="PANTHER" id="PTHR21646:SF95">
    <property type="entry name" value="UBIQUITIN CARBOXYL-TERMINAL HYDROLASE 4-RELATED"/>
    <property type="match status" value="1"/>
</dbReference>
<evidence type="ECO:0000256" key="4">
    <source>
        <dbReference type="ARBA" id="ARBA00022786"/>
    </source>
</evidence>
<dbReference type="Pfam" id="PF00443">
    <property type="entry name" value="UCH"/>
    <property type="match status" value="1"/>
</dbReference>
<dbReference type="EMBL" id="HG937693">
    <property type="protein sequence ID" value="CDP34118.1"/>
    <property type="molecule type" value="Genomic_DNA"/>
</dbReference>
<dbReference type="AlphaFoldDB" id="A0A060SZI5"/>
<evidence type="ECO:0000256" key="5">
    <source>
        <dbReference type="ARBA" id="ARBA00022801"/>
    </source>
</evidence>
<name>A0A060SZI5_BLAAD</name>
<dbReference type="PROSITE" id="PS00972">
    <property type="entry name" value="USP_1"/>
    <property type="match status" value="1"/>
</dbReference>
<dbReference type="InterPro" id="IPR028889">
    <property type="entry name" value="USP"/>
</dbReference>
<gene>
    <name evidence="10" type="ORF">GNLVRS02_ARAD1C05126g</name>
</gene>
<accession>A0A060SZI5</accession>
<dbReference type="Gene3D" id="3.40.250.10">
    <property type="entry name" value="Rhodanese-like domain"/>
    <property type="match status" value="1"/>
</dbReference>
<feature type="region of interest" description="Disordered" evidence="8">
    <location>
        <begin position="61"/>
        <end position="106"/>
    </location>
</feature>
<feature type="domain" description="USP" evidence="9">
    <location>
        <begin position="558"/>
        <end position="912"/>
    </location>
</feature>
<keyword evidence="5 7" id="KW-0378">Hydrolase</keyword>
<feature type="compositionally biased region" description="Low complexity" evidence="8">
    <location>
        <begin position="499"/>
        <end position="519"/>
    </location>
</feature>
<dbReference type="InterPro" id="IPR018200">
    <property type="entry name" value="USP_CS"/>
</dbReference>
<dbReference type="PANTHER" id="PTHR21646">
    <property type="entry name" value="UBIQUITIN CARBOXYL-TERMINAL HYDROLASE"/>
    <property type="match status" value="1"/>
</dbReference>
<dbReference type="SUPFAM" id="SSF54001">
    <property type="entry name" value="Cysteine proteinases"/>
    <property type="match status" value="1"/>
</dbReference>
<evidence type="ECO:0000259" key="9">
    <source>
        <dbReference type="PROSITE" id="PS50235"/>
    </source>
</evidence>
<comment type="catalytic activity">
    <reaction evidence="1 7">
        <text>Thiol-dependent hydrolysis of ester, thioester, amide, peptide and isopeptide bonds formed by the C-terminal Gly of ubiquitin (a 76-residue protein attached to proteins as an intracellular targeting signal).</text>
        <dbReference type="EC" id="3.4.19.12"/>
    </reaction>
</comment>
<evidence type="ECO:0000256" key="2">
    <source>
        <dbReference type="ARBA" id="ARBA00009085"/>
    </source>
</evidence>
<comment type="similarity">
    <text evidence="2 7">Belongs to the peptidase C19 family.</text>
</comment>
<feature type="region of interest" description="Disordered" evidence="8">
    <location>
        <begin position="469"/>
        <end position="544"/>
    </location>
</feature>
<evidence type="ECO:0000256" key="7">
    <source>
        <dbReference type="RuleBase" id="RU366025"/>
    </source>
</evidence>